<name>D5SQW7_PLAL2</name>
<accession>D5SQW7</accession>
<evidence type="ECO:0000313" key="1">
    <source>
        <dbReference type="EMBL" id="ADG66435.1"/>
    </source>
</evidence>
<proteinExistence type="predicted"/>
<sequence>MCLHIDDVTLGDFSDEHCGLYGAYCGFKELLNTSARLWDESFDGLSLEQIHDLVRNAIYGDDDRTMSAILEDSQRYRRFDFLTNWGEQFDGFASVIIQEDEETTTILHRPHSAFARQREPGPFVVATCSTIRFQNACASLVQWFDQETERLALIEGRTKP</sequence>
<protein>
    <submittedName>
        <fullName evidence="1">Uncharacterized protein</fullName>
    </submittedName>
</protein>
<dbReference type="RefSeq" id="WP_013108866.1">
    <property type="nucleotide sequence ID" value="NC_014148.1"/>
</dbReference>
<evidence type="ECO:0000313" key="2">
    <source>
        <dbReference type="Proteomes" id="UP000002220"/>
    </source>
</evidence>
<dbReference type="EMBL" id="CP001744">
    <property type="protein sequence ID" value="ADG66435.1"/>
    <property type="molecule type" value="Genomic_DNA"/>
</dbReference>
<dbReference type="KEGG" id="plm:Plim_0587"/>
<dbReference type="Proteomes" id="UP000002220">
    <property type="component" value="Chromosome"/>
</dbReference>
<keyword evidence="2" id="KW-1185">Reference proteome</keyword>
<dbReference type="HOGENOM" id="CLU_1650553_0_0_0"/>
<organism evidence="1 2">
    <name type="scientific">Planctopirus limnophila (strain ATCC 43296 / DSM 3776 / IFAM 1008 / Mu 290)</name>
    <name type="common">Planctomyces limnophilus</name>
    <dbReference type="NCBI Taxonomy" id="521674"/>
    <lineage>
        <taxon>Bacteria</taxon>
        <taxon>Pseudomonadati</taxon>
        <taxon>Planctomycetota</taxon>
        <taxon>Planctomycetia</taxon>
        <taxon>Planctomycetales</taxon>
        <taxon>Planctomycetaceae</taxon>
        <taxon>Planctopirus</taxon>
    </lineage>
</organism>
<dbReference type="AlphaFoldDB" id="D5SQW7"/>
<gene>
    <name evidence="1" type="ordered locus">Plim_0587</name>
</gene>
<reference evidence="1 2" key="1">
    <citation type="journal article" date="2010" name="Stand. Genomic Sci.">
        <title>Complete genome sequence of Planctomyces limnophilus type strain (Mu 290).</title>
        <authorList>
            <person name="Labutti K."/>
            <person name="Sikorski J."/>
            <person name="Schneider S."/>
            <person name="Nolan M."/>
            <person name="Lucas S."/>
            <person name="Glavina Del Rio T."/>
            <person name="Tice H."/>
            <person name="Cheng J.F."/>
            <person name="Goodwin L."/>
            <person name="Pitluck S."/>
            <person name="Liolios K."/>
            <person name="Ivanova N."/>
            <person name="Mavromatis K."/>
            <person name="Mikhailova N."/>
            <person name="Pati A."/>
            <person name="Chen A."/>
            <person name="Palaniappan K."/>
            <person name="Land M."/>
            <person name="Hauser L."/>
            <person name="Chang Y.J."/>
            <person name="Jeffries C.D."/>
            <person name="Tindall B.J."/>
            <person name="Rohde M."/>
            <person name="Goker M."/>
            <person name="Woyke T."/>
            <person name="Bristow J."/>
            <person name="Eisen J.A."/>
            <person name="Markowitz V."/>
            <person name="Hugenholtz P."/>
            <person name="Kyrpides N.C."/>
            <person name="Klenk H.P."/>
            <person name="Lapidus A."/>
        </authorList>
    </citation>
    <scope>NUCLEOTIDE SEQUENCE [LARGE SCALE GENOMIC DNA]</scope>
    <source>
        <strain evidence="2">ATCC 43296 / DSM 3776 / IFAM 1008 / 290</strain>
    </source>
</reference>